<reference evidence="4 5" key="1">
    <citation type="submission" date="2024-04" db="EMBL/GenBank/DDBJ databases">
        <title>Novel genus in family Flammeovirgaceae.</title>
        <authorList>
            <person name="Nguyen T.H."/>
            <person name="Vuong T.Q."/>
            <person name="Le H."/>
            <person name="Kim S.-G."/>
        </authorList>
    </citation>
    <scope>NUCLEOTIDE SEQUENCE [LARGE SCALE GENOMIC DNA]</scope>
    <source>
        <strain evidence="4 5">JCM 23209</strain>
    </source>
</reference>
<feature type="binding site" evidence="3">
    <location>
        <position position="40"/>
    </location>
    <ligand>
        <name>a divalent metal cation</name>
        <dbReference type="ChEBI" id="CHEBI:60240"/>
    </ligand>
</feature>
<feature type="binding site" evidence="3">
    <location>
        <position position="118"/>
    </location>
    <ligand>
        <name>a divalent metal cation</name>
        <dbReference type="ChEBI" id="CHEBI:60240"/>
    </ligand>
</feature>
<evidence type="ECO:0000313" key="5">
    <source>
        <dbReference type="Proteomes" id="UP001403385"/>
    </source>
</evidence>
<dbReference type="GO" id="GO:0046872">
    <property type="term" value="F:metal ion binding"/>
    <property type="evidence" value="ECO:0007669"/>
    <property type="project" value="UniProtKB-KW"/>
</dbReference>
<proteinExistence type="inferred from homology"/>
<accession>A0AAW9SCU4</accession>
<evidence type="ECO:0000313" key="4">
    <source>
        <dbReference type="EMBL" id="MEN7548711.1"/>
    </source>
</evidence>
<keyword evidence="2 3" id="KW-0479">Metal-binding</keyword>
<evidence type="ECO:0000256" key="2">
    <source>
        <dbReference type="ARBA" id="ARBA00022723"/>
    </source>
</evidence>
<protein>
    <submittedName>
        <fullName evidence="4">DinB family protein</fullName>
    </submittedName>
</protein>
<dbReference type="InterPro" id="IPR007837">
    <property type="entry name" value="DinB"/>
</dbReference>
<name>A0AAW9SCU4_9BACT</name>
<dbReference type="AlphaFoldDB" id="A0AAW9SCU4"/>
<dbReference type="RefSeq" id="WP_346821488.1">
    <property type="nucleotide sequence ID" value="NZ_JBDKWZ010000006.1"/>
</dbReference>
<dbReference type="Pfam" id="PF05163">
    <property type="entry name" value="DinB"/>
    <property type="match status" value="1"/>
</dbReference>
<gene>
    <name evidence="4" type="ORF">AAG747_12375</name>
</gene>
<dbReference type="PANTHER" id="PTHR37302">
    <property type="entry name" value="SLR1116 PROTEIN"/>
    <property type="match status" value="1"/>
</dbReference>
<dbReference type="InterPro" id="IPR034660">
    <property type="entry name" value="DinB/YfiT-like"/>
</dbReference>
<comment type="caution">
    <text evidence="4">The sequence shown here is derived from an EMBL/GenBank/DDBJ whole genome shotgun (WGS) entry which is preliminary data.</text>
</comment>
<organism evidence="4 5">
    <name type="scientific">Rapidithrix thailandica</name>
    <dbReference type="NCBI Taxonomy" id="413964"/>
    <lineage>
        <taxon>Bacteria</taxon>
        <taxon>Pseudomonadati</taxon>
        <taxon>Bacteroidota</taxon>
        <taxon>Cytophagia</taxon>
        <taxon>Cytophagales</taxon>
        <taxon>Flammeovirgaceae</taxon>
        <taxon>Rapidithrix</taxon>
    </lineage>
</organism>
<comment type="similarity">
    <text evidence="1">Belongs to the DinB family.</text>
</comment>
<keyword evidence="5" id="KW-1185">Reference proteome</keyword>
<evidence type="ECO:0000256" key="1">
    <source>
        <dbReference type="ARBA" id="ARBA00008635"/>
    </source>
</evidence>
<dbReference type="EMBL" id="JBDKWZ010000006">
    <property type="protein sequence ID" value="MEN7548711.1"/>
    <property type="molecule type" value="Genomic_DNA"/>
</dbReference>
<dbReference type="Gene3D" id="1.20.120.450">
    <property type="entry name" value="dinb family like domain"/>
    <property type="match status" value="1"/>
</dbReference>
<feature type="binding site" evidence="3">
    <location>
        <position position="122"/>
    </location>
    <ligand>
        <name>a divalent metal cation</name>
        <dbReference type="ChEBI" id="CHEBI:60240"/>
    </ligand>
</feature>
<sequence>MKAFFTELFQYNHHYDQELIVILTKNPEKASEKSIRLLSHIPNVHKIWLHKIQTNPLASDPWKERSIHELEELNKENYESTLQTLNTIDLEQLIQYSTFSGQAFNHSVRDILFQAINHSTYHRGQIATEIRLSGLEPPLTDYIYYKMTQK</sequence>
<evidence type="ECO:0000256" key="3">
    <source>
        <dbReference type="PIRSR" id="PIRSR607837-1"/>
    </source>
</evidence>
<dbReference type="Proteomes" id="UP001403385">
    <property type="component" value="Unassembled WGS sequence"/>
</dbReference>
<dbReference type="SUPFAM" id="SSF109854">
    <property type="entry name" value="DinB/YfiT-like putative metalloenzymes"/>
    <property type="match status" value="1"/>
</dbReference>
<dbReference type="PANTHER" id="PTHR37302:SF3">
    <property type="entry name" value="DAMAGE-INDUCIBLE PROTEIN DINB"/>
    <property type="match status" value="1"/>
</dbReference>